<dbReference type="VEuPathDB" id="MicrosporidiaDB:THOM_2391"/>
<reference evidence="1 2" key="1">
    <citation type="journal article" date="2012" name="PLoS Pathog.">
        <title>The genome of the obligate intracellular parasite Trachipleistophora hominis: new insights into microsporidian genome dynamics and reductive evolution.</title>
        <authorList>
            <person name="Heinz E."/>
            <person name="Williams T.A."/>
            <person name="Nakjang S."/>
            <person name="Noel C.J."/>
            <person name="Swan D.C."/>
            <person name="Goldberg A.V."/>
            <person name="Harris S.R."/>
            <person name="Weinmaier T."/>
            <person name="Markert S."/>
            <person name="Becher D."/>
            <person name="Bernhardt J."/>
            <person name="Dagan T."/>
            <person name="Hacker C."/>
            <person name="Lucocq J.M."/>
            <person name="Schweder T."/>
            <person name="Rattei T."/>
            <person name="Hall N."/>
            <person name="Hirt R.P."/>
            <person name="Embley T.M."/>
        </authorList>
    </citation>
    <scope>NUCLEOTIDE SEQUENCE [LARGE SCALE GENOMIC DNA]</scope>
</reference>
<evidence type="ECO:0000313" key="1">
    <source>
        <dbReference type="EMBL" id="ELQ74668.1"/>
    </source>
</evidence>
<protein>
    <submittedName>
        <fullName evidence="1">Uncharacterized protein</fullName>
    </submittedName>
</protein>
<accession>L7JT94</accession>
<sequence>MTLSHKIPMKNLLLLTEHVANVDFGVKDIKKVLVDTKIQGNTLKTTEQLIEKVLMIVMCSG</sequence>
<dbReference type="InParanoid" id="L7JT94"/>
<dbReference type="Proteomes" id="UP000011185">
    <property type="component" value="Unassembled WGS sequence"/>
</dbReference>
<dbReference type="HOGENOM" id="CLU_2924360_0_0_1"/>
<name>L7JT94_TRAHO</name>
<organism evidence="1 2">
    <name type="scientific">Trachipleistophora hominis</name>
    <name type="common">Microsporidian parasite</name>
    <dbReference type="NCBI Taxonomy" id="72359"/>
    <lineage>
        <taxon>Eukaryota</taxon>
        <taxon>Fungi</taxon>
        <taxon>Fungi incertae sedis</taxon>
        <taxon>Microsporidia</taxon>
        <taxon>Pleistophoridae</taxon>
        <taxon>Trachipleistophora</taxon>
    </lineage>
</organism>
<dbReference type="AlphaFoldDB" id="L7JT94"/>
<dbReference type="EMBL" id="JH994031">
    <property type="protein sequence ID" value="ELQ74668.1"/>
    <property type="molecule type" value="Genomic_DNA"/>
</dbReference>
<proteinExistence type="predicted"/>
<keyword evidence="2" id="KW-1185">Reference proteome</keyword>
<gene>
    <name evidence="1" type="ORF">THOM_2391</name>
</gene>
<evidence type="ECO:0000313" key="2">
    <source>
        <dbReference type="Proteomes" id="UP000011185"/>
    </source>
</evidence>